<dbReference type="AlphaFoldDB" id="A0A183C510"/>
<evidence type="ECO:0000259" key="4">
    <source>
        <dbReference type="Pfam" id="PF00182"/>
    </source>
</evidence>
<evidence type="ECO:0000313" key="5">
    <source>
        <dbReference type="Proteomes" id="UP000050741"/>
    </source>
</evidence>
<reference evidence="5" key="1">
    <citation type="submission" date="2013-12" db="EMBL/GenBank/DDBJ databases">
        <authorList>
            <person name="Aslett M."/>
        </authorList>
    </citation>
    <scope>NUCLEOTIDE SEQUENCE [LARGE SCALE GENOMIC DNA]</scope>
    <source>
        <strain evidence="5">Lindley</strain>
    </source>
</reference>
<sequence>MARLPLIGRGTVLWHFAILHHLLFTLQLPLGSPLQCPKAQKWGPGPSPNGCSSPVDPNHRPPSALEQWFTRAMFDDLLPFANLGWGPDRCFPYSYESFVIAARYLPRFGTESPEGNGLSRTENERRDVAAFFAHAIQETGMNDISLYQSLTNQSEADACFYRGGLFNWFEGGPVSAFLDSNFPGYRPAEGAKCLSNGRYCSPSTFFPCANGTSGDGQFFNSCYFGRGAIQISYNYNYAQFQKWLHNHNISVDLLNEPNLVLTKTDPPLALLASLWFYMTPQPPKPSMHDIIIGQWEAGPTNRAAGFSGPIFGPTSLVINNECSGEDPVTPGGGGENRRIRAFKWLCKYLEVSAGNQTTLTCKKMPRHFDQIPHNVSWQPDWSSTWRDEPCRCVPASYGGAISYFQPGFYPSQFVDQNEANKAQCQILLYENPQIFGMDSKNSACLNHTMPGEGAEVPEGTTTITANLSKMPMGTVNYLRPNLSMIALGSTLPDDKKVFVKLPKKKGFRPVFVTTHLLEAPYLYLDEMSKIRSIETEAMRNFLTTELQKEEDKKKKEEEKLDQYSFTQKVGSAARSAFFTIPNPPIDRSQFFTRTDGEIRFSAEIFEHCNDHLLVDGHPRCIYFYISMYDDNNDQVRHQDCLKLYRLMIRHPPPSTQWVILQLNGVETYEWSEAKGKSTLIEHDKWESGTRKNKKPTQ</sequence>
<feature type="signal peptide" evidence="3">
    <location>
        <begin position="1"/>
        <end position="33"/>
    </location>
</feature>
<dbReference type="WBParaSite" id="GPLIN_000795500">
    <property type="protein sequence ID" value="GPLIN_000795500"/>
    <property type="gene ID" value="GPLIN_000795500"/>
</dbReference>
<dbReference type="GO" id="GO:0016998">
    <property type="term" value="P:cell wall macromolecule catabolic process"/>
    <property type="evidence" value="ECO:0007669"/>
    <property type="project" value="InterPro"/>
</dbReference>
<evidence type="ECO:0000313" key="6">
    <source>
        <dbReference type="WBParaSite" id="GPLIN_000795500"/>
    </source>
</evidence>
<dbReference type="PANTHER" id="PTHR47836">
    <property type="entry name" value="PROTEIN CBG09520-RELATED"/>
    <property type="match status" value="1"/>
</dbReference>
<protein>
    <submittedName>
        <fullName evidence="6">Glyco_hydro_19_cat domain-containing protein</fullName>
    </submittedName>
</protein>
<keyword evidence="5" id="KW-1185">Reference proteome</keyword>
<dbReference type="PANTHER" id="PTHR47836:SF2">
    <property type="entry name" value="GLYCOSIDE HYDROLASE FAMILY 19 CATALYTIC DOMAIN-CONTAINING PROTEIN"/>
    <property type="match status" value="1"/>
</dbReference>
<dbReference type="InterPro" id="IPR000726">
    <property type="entry name" value="Glyco_hydro_19_cat"/>
</dbReference>
<dbReference type="Proteomes" id="UP000050741">
    <property type="component" value="Unassembled WGS sequence"/>
</dbReference>
<dbReference type="InterPro" id="IPR023346">
    <property type="entry name" value="Lysozyme-like_dom_sf"/>
</dbReference>
<keyword evidence="3" id="KW-0732">Signal</keyword>
<dbReference type="Pfam" id="PF00182">
    <property type="entry name" value="Glyco_hydro_19"/>
    <property type="match status" value="1"/>
</dbReference>
<dbReference type="SUPFAM" id="SSF53955">
    <property type="entry name" value="Lysozyme-like"/>
    <property type="match status" value="1"/>
</dbReference>
<evidence type="ECO:0000256" key="1">
    <source>
        <dbReference type="SAM" id="Coils"/>
    </source>
</evidence>
<keyword evidence="1" id="KW-0175">Coiled coil</keyword>
<reference evidence="6" key="3">
    <citation type="submission" date="2016-06" db="UniProtKB">
        <authorList>
            <consortium name="WormBaseParasite"/>
        </authorList>
    </citation>
    <scope>IDENTIFICATION</scope>
</reference>
<accession>A0A183C510</accession>
<feature type="chain" id="PRO_5008147070" evidence="3">
    <location>
        <begin position="34"/>
        <end position="697"/>
    </location>
</feature>
<feature type="region of interest" description="Disordered" evidence="2">
    <location>
        <begin position="39"/>
        <end position="59"/>
    </location>
</feature>
<evidence type="ECO:0000256" key="3">
    <source>
        <dbReference type="SAM" id="SignalP"/>
    </source>
</evidence>
<feature type="coiled-coil region" evidence="1">
    <location>
        <begin position="539"/>
        <end position="566"/>
    </location>
</feature>
<dbReference type="GO" id="GO:0004568">
    <property type="term" value="F:chitinase activity"/>
    <property type="evidence" value="ECO:0007669"/>
    <property type="project" value="InterPro"/>
</dbReference>
<dbReference type="GO" id="GO:0006032">
    <property type="term" value="P:chitin catabolic process"/>
    <property type="evidence" value="ECO:0007669"/>
    <property type="project" value="InterPro"/>
</dbReference>
<name>A0A183C510_GLOPA</name>
<reference evidence="5" key="2">
    <citation type="submission" date="2014-05" db="EMBL/GenBank/DDBJ databases">
        <title>The genome and life-stage specific transcriptomes of Globodera pallida elucidate key aspects of plant parasitism by a cyst nematode.</title>
        <authorList>
            <person name="Cotton J.A."/>
            <person name="Lilley C.J."/>
            <person name="Jones L.M."/>
            <person name="Kikuchi T."/>
            <person name="Reid A.J."/>
            <person name="Thorpe P."/>
            <person name="Tsai I.J."/>
            <person name="Beasley H."/>
            <person name="Blok V."/>
            <person name="Cock P.J.A."/>
            <person name="Van den Akker S.E."/>
            <person name="Holroyd N."/>
            <person name="Hunt M."/>
            <person name="Mantelin S."/>
            <person name="Naghra H."/>
            <person name="Pain A."/>
            <person name="Palomares-Rius J.E."/>
            <person name="Zarowiecki M."/>
            <person name="Berriman M."/>
            <person name="Jones J.T."/>
            <person name="Urwin P.E."/>
        </authorList>
    </citation>
    <scope>NUCLEOTIDE SEQUENCE [LARGE SCALE GENOMIC DNA]</scope>
    <source>
        <strain evidence="5">Lindley</strain>
    </source>
</reference>
<feature type="domain" description="Glycoside hydrolase family 19 catalytic" evidence="4">
    <location>
        <begin position="195"/>
        <end position="356"/>
    </location>
</feature>
<evidence type="ECO:0000256" key="2">
    <source>
        <dbReference type="SAM" id="MobiDB-lite"/>
    </source>
</evidence>
<proteinExistence type="predicted"/>
<dbReference type="Gene3D" id="3.30.20.10">
    <property type="entry name" value="Endochitinase, domain 2"/>
    <property type="match status" value="1"/>
</dbReference>
<organism evidence="5 6">
    <name type="scientific">Globodera pallida</name>
    <name type="common">Potato cyst nematode worm</name>
    <name type="synonym">Heterodera pallida</name>
    <dbReference type="NCBI Taxonomy" id="36090"/>
    <lineage>
        <taxon>Eukaryota</taxon>
        <taxon>Metazoa</taxon>
        <taxon>Ecdysozoa</taxon>
        <taxon>Nematoda</taxon>
        <taxon>Chromadorea</taxon>
        <taxon>Rhabditida</taxon>
        <taxon>Tylenchina</taxon>
        <taxon>Tylenchomorpha</taxon>
        <taxon>Tylenchoidea</taxon>
        <taxon>Heteroderidae</taxon>
        <taxon>Heteroderinae</taxon>
        <taxon>Globodera</taxon>
    </lineage>
</organism>
<dbReference type="Gene3D" id="1.10.530.10">
    <property type="match status" value="1"/>
</dbReference>
<dbReference type="CDD" id="cd00325">
    <property type="entry name" value="chitinase_GH19"/>
    <property type="match status" value="1"/>
</dbReference>